<name>A0A6I6SN04_9GAMM</name>
<dbReference type="AlphaFoldDB" id="A0A6I6SN04"/>
<evidence type="ECO:0000256" key="11">
    <source>
        <dbReference type="HAMAP-Rule" id="MF_00766"/>
    </source>
</evidence>
<keyword evidence="4 11" id="KW-0808">Transferase</keyword>
<dbReference type="OrthoDB" id="9766909at2"/>
<dbReference type="InterPro" id="IPR011812">
    <property type="entry name" value="Pep_trsgly"/>
</dbReference>
<protein>
    <recommendedName>
        <fullName evidence="11">Biosynthetic peptidoglycan transglycosylase</fullName>
        <ecNumber evidence="11">2.4.99.28</ecNumber>
    </recommendedName>
    <alternativeName>
        <fullName evidence="11">Glycan polymerase</fullName>
    </alternativeName>
    <alternativeName>
        <fullName evidence="11">Peptidoglycan glycosyltransferase MtgA</fullName>
        <shortName evidence="11">PGT</shortName>
    </alternativeName>
</protein>
<feature type="transmembrane region" description="Helical" evidence="11">
    <location>
        <begin position="12"/>
        <end position="31"/>
    </location>
</feature>
<dbReference type="EC" id="2.4.99.28" evidence="11"/>
<dbReference type="GO" id="GO:0016763">
    <property type="term" value="F:pentosyltransferase activity"/>
    <property type="evidence" value="ECO:0007669"/>
    <property type="project" value="InterPro"/>
</dbReference>
<keyword evidence="6 11" id="KW-0133">Cell shape</keyword>
<evidence type="ECO:0000256" key="6">
    <source>
        <dbReference type="ARBA" id="ARBA00022960"/>
    </source>
</evidence>
<keyword evidence="1 11" id="KW-1003">Cell membrane</keyword>
<evidence type="ECO:0000256" key="4">
    <source>
        <dbReference type="ARBA" id="ARBA00022679"/>
    </source>
</evidence>
<dbReference type="Gene3D" id="1.10.3810.10">
    <property type="entry name" value="Biosynthetic peptidoglycan transglycosylase-like"/>
    <property type="match status" value="1"/>
</dbReference>
<dbReference type="NCBIfam" id="TIGR02070">
    <property type="entry name" value="mono_pep_trsgly"/>
    <property type="match status" value="1"/>
</dbReference>
<dbReference type="GO" id="GO:0009274">
    <property type="term" value="C:peptidoglycan-based cell wall"/>
    <property type="evidence" value="ECO:0007669"/>
    <property type="project" value="InterPro"/>
</dbReference>
<dbReference type="GO" id="GO:0008360">
    <property type="term" value="P:regulation of cell shape"/>
    <property type="evidence" value="ECO:0007669"/>
    <property type="project" value="UniProtKB-KW"/>
</dbReference>
<evidence type="ECO:0000256" key="2">
    <source>
        <dbReference type="ARBA" id="ARBA00022519"/>
    </source>
</evidence>
<proteinExistence type="inferred from homology"/>
<dbReference type="RefSeq" id="WP_159550170.1">
    <property type="nucleotide sequence ID" value="NZ_CP035042.1"/>
</dbReference>
<dbReference type="GO" id="GO:0008955">
    <property type="term" value="F:peptidoglycan glycosyltransferase activity"/>
    <property type="evidence" value="ECO:0007669"/>
    <property type="project" value="UniProtKB-UniRule"/>
</dbReference>
<dbReference type="GO" id="GO:0009252">
    <property type="term" value="P:peptidoglycan biosynthetic process"/>
    <property type="evidence" value="ECO:0007669"/>
    <property type="project" value="UniProtKB-UniRule"/>
</dbReference>
<keyword evidence="7 11" id="KW-0573">Peptidoglycan synthesis</keyword>
<dbReference type="InterPro" id="IPR023346">
    <property type="entry name" value="Lysozyme-like_dom_sf"/>
</dbReference>
<comment type="subcellular location">
    <subcellularLocation>
        <location evidence="11">Cell inner membrane</location>
        <topology evidence="11">Single-pass membrane protein</topology>
    </subcellularLocation>
</comment>
<comment type="function">
    <text evidence="11">Peptidoglycan polymerase that catalyzes glycan chain elongation from lipid-linked precursors.</text>
</comment>
<comment type="catalytic activity">
    <reaction evidence="11">
        <text>[GlcNAc-(1-&gt;4)-Mur2Ac(oyl-L-Ala-gamma-D-Glu-L-Lys-D-Ala-D-Ala)](n)-di-trans,octa-cis-undecaprenyl diphosphate + beta-D-GlcNAc-(1-&gt;4)-Mur2Ac(oyl-L-Ala-gamma-D-Glu-L-Lys-D-Ala-D-Ala)-di-trans,octa-cis-undecaprenyl diphosphate = [GlcNAc-(1-&gt;4)-Mur2Ac(oyl-L-Ala-gamma-D-Glu-L-Lys-D-Ala-D-Ala)](n+1)-di-trans,octa-cis-undecaprenyl diphosphate + di-trans,octa-cis-undecaprenyl diphosphate + H(+)</text>
        <dbReference type="Rhea" id="RHEA:23708"/>
        <dbReference type="Rhea" id="RHEA-COMP:9602"/>
        <dbReference type="Rhea" id="RHEA-COMP:9603"/>
        <dbReference type="ChEBI" id="CHEBI:15378"/>
        <dbReference type="ChEBI" id="CHEBI:58405"/>
        <dbReference type="ChEBI" id="CHEBI:60033"/>
        <dbReference type="ChEBI" id="CHEBI:78435"/>
        <dbReference type="EC" id="2.4.99.28"/>
    </reaction>
</comment>
<reference evidence="13 14" key="1">
    <citation type="submission" date="2019-01" db="EMBL/GenBank/DDBJ databases">
        <title>Complete genome of a denitifying bacterium Halomons sp. BC-M4-5.</title>
        <authorList>
            <person name="Wang L."/>
            <person name="Shao Z."/>
        </authorList>
    </citation>
    <scope>NUCLEOTIDE SEQUENCE [LARGE SCALE GENOMIC DNA]</scope>
    <source>
        <strain evidence="13 14">BC-M4-5</strain>
    </source>
</reference>
<keyword evidence="9 11" id="KW-0472">Membrane</keyword>
<keyword evidence="3 11" id="KW-0328">Glycosyltransferase</keyword>
<sequence>MIRHWLQRLMRWAALTGAAFVVLSIALVMLLRHVPVHGSMVMLERKVEAWLAGESLPIQHQWRPWEELSDHAKLAVIAAEDQRFAVHRGFDVDEMRRAWEASRNGTRLRGASTISQQTAKNLFLWTGRSWVRKGFEAWFTVLIEALWPKQRILEVYLNIVEWDQGVFGLEAAGQHYFGVSADRLNDVHASRLAAILPNPRAWDASRPGPHVERRSQWIRQQMRNLGGPRYLEGLAAE</sequence>
<organism evidence="13 14">
    <name type="scientific">Billgrantia tianxiuensis</name>
    <dbReference type="NCBI Taxonomy" id="2497861"/>
    <lineage>
        <taxon>Bacteria</taxon>
        <taxon>Pseudomonadati</taxon>
        <taxon>Pseudomonadota</taxon>
        <taxon>Gammaproteobacteria</taxon>
        <taxon>Oceanospirillales</taxon>
        <taxon>Halomonadaceae</taxon>
        <taxon>Billgrantia</taxon>
    </lineage>
</organism>
<dbReference type="UniPathway" id="UPA00219"/>
<evidence type="ECO:0000313" key="13">
    <source>
        <dbReference type="EMBL" id="QHC49230.1"/>
    </source>
</evidence>
<dbReference type="PANTHER" id="PTHR30400">
    <property type="entry name" value="MONOFUNCTIONAL BIOSYNTHETIC PEPTIDOGLYCAN TRANSGLYCOSYLASE"/>
    <property type="match status" value="1"/>
</dbReference>
<accession>A0A6I6SN04</accession>
<dbReference type="PANTHER" id="PTHR30400:SF0">
    <property type="entry name" value="BIOSYNTHETIC PEPTIDOGLYCAN TRANSGLYCOSYLASE"/>
    <property type="match status" value="1"/>
</dbReference>
<evidence type="ECO:0000256" key="1">
    <source>
        <dbReference type="ARBA" id="ARBA00022475"/>
    </source>
</evidence>
<dbReference type="GO" id="GO:0005886">
    <property type="term" value="C:plasma membrane"/>
    <property type="evidence" value="ECO:0007669"/>
    <property type="project" value="UniProtKB-SubCell"/>
</dbReference>
<evidence type="ECO:0000256" key="10">
    <source>
        <dbReference type="ARBA" id="ARBA00023316"/>
    </source>
</evidence>
<evidence type="ECO:0000256" key="7">
    <source>
        <dbReference type="ARBA" id="ARBA00022984"/>
    </source>
</evidence>
<dbReference type="InterPro" id="IPR036950">
    <property type="entry name" value="PBP_transglycosylase"/>
</dbReference>
<gene>
    <name evidence="11" type="primary">mtgA</name>
    <name evidence="13" type="ORF">EKK97_05815</name>
</gene>
<keyword evidence="5 11" id="KW-0812">Transmembrane</keyword>
<comment type="similarity">
    <text evidence="11">Belongs to the glycosyltransferase 51 family.</text>
</comment>
<dbReference type="InterPro" id="IPR001264">
    <property type="entry name" value="Glyco_trans_51"/>
</dbReference>
<feature type="domain" description="Glycosyl transferase family 51" evidence="12">
    <location>
        <begin position="59"/>
        <end position="222"/>
    </location>
</feature>
<evidence type="ECO:0000256" key="3">
    <source>
        <dbReference type="ARBA" id="ARBA00022676"/>
    </source>
</evidence>
<keyword evidence="14" id="KW-1185">Reference proteome</keyword>
<keyword evidence="10 11" id="KW-0961">Cell wall biogenesis/degradation</keyword>
<keyword evidence="2 11" id="KW-0997">Cell inner membrane</keyword>
<evidence type="ECO:0000256" key="8">
    <source>
        <dbReference type="ARBA" id="ARBA00022989"/>
    </source>
</evidence>
<dbReference type="HAMAP" id="MF_00766">
    <property type="entry name" value="PGT_MtgA"/>
    <property type="match status" value="1"/>
</dbReference>
<evidence type="ECO:0000259" key="12">
    <source>
        <dbReference type="Pfam" id="PF00912"/>
    </source>
</evidence>
<dbReference type="Pfam" id="PF00912">
    <property type="entry name" value="Transgly"/>
    <property type="match status" value="1"/>
</dbReference>
<evidence type="ECO:0000256" key="9">
    <source>
        <dbReference type="ARBA" id="ARBA00023136"/>
    </source>
</evidence>
<evidence type="ECO:0000313" key="14">
    <source>
        <dbReference type="Proteomes" id="UP000464013"/>
    </source>
</evidence>
<dbReference type="KEGG" id="htx:EKK97_05815"/>
<dbReference type="Proteomes" id="UP000464013">
    <property type="component" value="Chromosome"/>
</dbReference>
<dbReference type="EMBL" id="CP035042">
    <property type="protein sequence ID" value="QHC49230.1"/>
    <property type="molecule type" value="Genomic_DNA"/>
</dbReference>
<dbReference type="SUPFAM" id="SSF53955">
    <property type="entry name" value="Lysozyme-like"/>
    <property type="match status" value="1"/>
</dbReference>
<keyword evidence="8 11" id="KW-1133">Transmembrane helix</keyword>
<dbReference type="GO" id="GO:0071555">
    <property type="term" value="P:cell wall organization"/>
    <property type="evidence" value="ECO:0007669"/>
    <property type="project" value="UniProtKB-KW"/>
</dbReference>
<comment type="pathway">
    <text evidence="11">Cell wall biogenesis; peptidoglycan biosynthesis.</text>
</comment>
<evidence type="ECO:0000256" key="5">
    <source>
        <dbReference type="ARBA" id="ARBA00022692"/>
    </source>
</evidence>